<gene>
    <name evidence="2" type="ORF">ABXS69_04735</name>
</gene>
<evidence type="ECO:0000256" key="1">
    <source>
        <dbReference type="SAM" id="Phobius"/>
    </source>
</evidence>
<feature type="transmembrane region" description="Helical" evidence="1">
    <location>
        <begin position="44"/>
        <end position="70"/>
    </location>
</feature>
<accession>A0AAU8N496</accession>
<protein>
    <submittedName>
        <fullName evidence="2">Uncharacterized protein</fullName>
    </submittedName>
</protein>
<dbReference type="RefSeq" id="WP_366181390.1">
    <property type="nucleotide sequence ID" value="NZ_CP159989.1"/>
</dbReference>
<reference evidence="2" key="1">
    <citation type="submission" date="2024-05" db="EMBL/GenBank/DDBJ databases">
        <title>Draft genome assemblies of 36 bacteria isolated from hibernating arctic ground squirrels.</title>
        <authorList>
            <person name="McKee H."/>
            <person name="Mullen L."/>
            <person name="Drown D.M."/>
            <person name="Duddleston K.N."/>
        </authorList>
    </citation>
    <scope>NUCLEOTIDE SEQUENCE</scope>
    <source>
        <strain evidence="2">AR004</strain>
    </source>
</reference>
<feature type="transmembrane region" description="Helical" evidence="1">
    <location>
        <begin position="76"/>
        <end position="96"/>
    </location>
</feature>
<proteinExistence type="predicted"/>
<keyword evidence="1" id="KW-0812">Transmembrane</keyword>
<feature type="transmembrane region" description="Helical" evidence="1">
    <location>
        <begin position="108"/>
        <end position="127"/>
    </location>
</feature>
<sequence>MTTGPSRARLSEMVRPIGGGASSPPRPAPAAPERASARPALRALAWLWVPISPVIVGLCLVLDGLAGWLVVSYLLLGYWIGVLIYRLVIAILFHISTRRAPERPVPRWLVAAVVAQELALDLAAFLLPDADDARTLSILQAWGVPEAIGDAIVDALLISALIGALLLLAAVAADLFSARERGGGASPRHPSDTTG</sequence>
<dbReference type="EMBL" id="CP159989">
    <property type="protein sequence ID" value="XCP83181.1"/>
    <property type="molecule type" value="Genomic_DNA"/>
</dbReference>
<dbReference type="AlphaFoldDB" id="A0AAU8N496"/>
<organism evidence="2">
    <name type="scientific">Actinomyces timonensis</name>
    <dbReference type="NCBI Taxonomy" id="1288391"/>
    <lineage>
        <taxon>Bacteria</taxon>
        <taxon>Bacillati</taxon>
        <taxon>Actinomycetota</taxon>
        <taxon>Actinomycetes</taxon>
        <taxon>Actinomycetales</taxon>
        <taxon>Actinomycetaceae</taxon>
        <taxon>Actinomyces</taxon>
    </lineage>
</organism>
<evidence type="ECO:0000313" key="2">
    <source>
        <dbReference type="EMBL" id="XCP83181.1"/>
    </source>
</evidence>
<keyword evidence="1" id="KW-1133">Transmembrane helix</keyword>
<name>A0AAU8N496_9ACTO</name>
<keyword evidence="1" id="KW-0472">Membrane</keyword>
<feature type="transmembrane region" description="Helical" evidence="1">
    <location>
        <begin position="147"/>
        <end position="171"/>
    </location>
</feature>